<gene>
    <name evidence="3" type="ORF">H8J70_08305</name>
</gene>
<proteinExistence type="predicted"/>
<keyword evidence="1" id="KW-0472">Membrane</keyword>
<feature type="transmembrane region" description="Helical" evidence="1">
    <location>
        <begin position="437"/>
        <end position="459"/>
    </location>
</feature>
<reference evidence="3 4" key="1">
    <citation type="submission" date="2020-08" db="EMBL/GenBank/DDBJ databases">
        <authorList>
            <person name="Liu C."/>
            <person name="Sun Q."/>
        </authorList>
    </citation>
    <scope>NUCLEOTIDE SEQUENCE [LARGE SCALE GENOMIC DNA]</scope>
    <source>
        <strain evidence="3 4">NSJ-59</strain>
    </source>
</reference>
<protein>
    <submittedName>
        <fullName evidence="3">AAA family ATPase</fullName>
    </submittedName>
</protein>
<dbReference type="RefSeq" id="WP_186503508.1">
    <property type="nucleotide sequence ID" value="NZ_JACOGK010000022.1"/>
</dbReference>
<dbReference type="Gene3D" id="3.40.50.300">
    <property type="entry name" value="P-loop containing nucleotide triphosphate hydrolases"/>
    <property type="match status" value="2"/>
</dbReference>
<dbReference type="Pfam" id="PF13514">
    <property type="entry name" value="AAA_27"/>
    <property type="match status" value="1"/>
</dbReference>
<dbReference type="Proteomes" id="UP000606870">
    <property type="component" value="Unassembled WGS sequence"/>
</dbReference>
<evidence type="ECO:0000313" key="3">
    <source>
        <dbReference type="EMBL" id="MBC3537253.1"/>
    </source>
</evidence>
<feature type="domain" description="YhaN AAA" evidence="2">
    <location>
        <begin position="1"/>
        <end position="186"/>
    </location>
</feature>
<dbReference type="EMBL" id="JACOGK010000022">
    <property type="protein sequence ID" value="MBC3537253.1"/>
    <property type="molecule type" value="Genomic_DNA"/>
</dbReference>
<dbReference type="PANTHER" id="PTHR41259">
    <property type="entry name" value="DOUBLE-STRAND BREAK REPAIR RAD50 ATPASE, PUTATIVE-RELATED"/>
    <property type="match status" value="1"/>
</dbReference>
<evidence type="ECO:0000259" key="2">
    <source>
        <dbReference type="Pfam" id="PF13514"/>
    </source>
</evidence>
<dbReference type="InterPro" id="IPR027417">
    <property type="entry name" value="P-loop_NTPase"/>
</dbReference>
<keyword evidence="1" id="KW-1133">Transmembrane helix</keyword>
<dbReference type="PANTHER" id="PTHR41259:SF1">
    <property type="entry name" value="DOUBLE-STRAND BREAK REPAIR RAD50 ATPASE, PUTATIVE-RELATED"/>
    <property type="match status" value="1"/>
</dbReference>
<accession>A0ABR6VJB9</accession>
<feature type="transmembrane region" description="Helical" evidence="1">
    <location>
        <begin position="465"/>
        <end position="482"/>
    </location>
</feature>
<organism evidence="3 4">
    <name type="scientific">Megasphaera hominis</name>
    <dbReference type="NCBI Taxonomy" id="159836"/>
    <lineage>
        <taxon>Bacteria</taxon>
        <taxon>Bacillati</taxon>
        <taxon>Bacillota</taxon>
        <taxon>Negativicutes</taxon>
        <taxon>Veillonellales</taxon>
        <taxon>Veillonellaceae</taxon>
        <taxon>Megasphaera</taxon>
    </lineage>
</organism>
<evidence type="ECO:0000313" key="4">
    <source>
        <dbReference type="Proteomes" id="UP000606870"/>
    </source>
</evidence>
<dbReference type="InterPro" id="IPR038734">
    <property type="entry name" value="YhaN_AAA"/>
</dbReference>
<keyword evidence="4" id="KW-1185">Reference proteome</keyword>
<comment type="caution">
    <text evidence="3">The sequence shown here is derived from an EMBL/GenBank/DDBJ whole genome shotgun (WGS) entry which is preliminary data.</text>
</comment>
<evidence type="ECO:0000256" key="1">
    <source>
        <dbReference type="SAM" id="Phobius"/>
    </source>
</evidence>
<dbReference type="SUPFAM" id="SSF52540">
    <property type="entry name" value="P-loop containing nucleoside triphosphate hydrolases"/>
    <property type="match status" value="1"/>
</dbReference>
<name>A0ABR6VJB9_9FIRM</name>
<sequence length="995" mass="116371">MNIIRMNLDDFGIYHNVSWTPPERGLIVMHGQNESGKTTLMKYVRSMFFGYPRGEWKGYFGHMDIRRENGKEYTIYRNEKESYITDGDQTLHEEPADLWWHSLDHNTYDKIFAMGLEDLQGFKILSNEDVRSHFFSIEGGVRMGLTRRDFTQKMGELLVASPQGKKPINMLLQEQREFERKISHLSYDEDEFADLQEKEKQTHDVEKRLRLSIEETKQQIEKVAMPLAAWDVYKRGQEAMKHMQDLAEVSQFPADAAQRWSDLENKLRDVDEKIKEIEASIRKEPAFKPEWNRWVICGPQIDALYHKVPQWQQALSELETHEAKEMDWQYDENKYAQELKQWTETTVPEHVEWTRPLSMAQHLATCIREEEKWQAAKPKNVSAPLTEADPSVPERTREEWQELGKAVVSIQESLSEREKVQDMLALLRQEPAETSHAFFALGLLFVVAAIGLVTGIFQYDLDQTIGGAAAAVCLVLAGAAFLKQRANAHRRPRRMEELEGQLARIQTHLAAMAEDQHMEISIADDNERWTQCLDHVRKQYMDWKTRETKDAWSKEQQVMYDAIYQKWEADGQGWEEKLENCRKAWAAWQAETGFTKLDYGQVQEAKEVWDAYQTAHRSLQEWHSRKDALLQQIAHVQDETEQIFREVGLRQDVSPDGIEAMYQQWQTIRVQAEVAREQDRQQEEQKQELEKWRKDKEIRLHQQTEILQETGSQTAGEFRSKVLKFRQFHQYKEVYEQSEAHLKLIAKQPKNLAQLRHELKIHDVHTWQEEKTYYERKIADTEKKLADVAEKRGSIVERLSQMAKSEESSRLLQEKENRKAVLDTATDEWLTCLFAQYMLGEAQAYYERVRQPQVIRQAGDYLHLMTQGRYTLQASFDGRQLFAVDGTGRRIPEKQWSSGTADQVYLAIRLSLAMAFSRQIEPMPIILDDILVRFDEQRQQEALRFLADLGKTEQIFLFTCSKETRDLAASVQQLLAGETDTIHMVEIEQGKILAG</sequence>
<keyword evidence="1" id="KW-0812">Transmembrane</keyword>